<dbReference type="Gene3D" id="3.40.1260.10">
    <property type="entry name" value="DsrEFH-like"/>
    <property type="match status" value="1"/>
</dbReference>
<dbReference type="OrthoDB" id="9812053at2"/>
<accession>A0A0X8JQS2</accession>
<dbReference type="EMBL" id="CP014230">
    <property type="protein sequence ID" value="AMD93254.1"/>
    <property type="molecule type" value="Genomic_DNA"/>
</dbReference>
<dbReference type="KEGG" id="doa:AXF15_09165"/>
<dbReference type="STRING" id="888061.AXF15_09165"/>
<dbReference type="Proteomes" id="UP000063964">
    <property type="component" value="Chromosome"/>
</dbReference>
<evidence type="ECO:0000313" key="2">
    <source>
        <dbReference type="Proteomes" id="UP000063964"/>
    </source>
</evidence>
<gene>
    <name evidence="1" type="ORF">AXF15_09165</name>
</gene>
<name>A0A0X8JQS2_9BACT</name>
<organism evidence="1 2">
    <name type="scientific">Desulfomicrobium orale DSM 12838</name>
    <dbReference type="NCBI Taxonomy" id="888061"/>
    <lineage>
        <taxon>Bacteria</taxon>
        <taxon>Pseudomonadati</taxon>
        <taxon>Thermodesulfobacteriota</taxon>
        <taxon>Desulfovibrionia</taxon>
        <taxon>Desulfovibrionales</taxon>
        <taxon>Desulfomicrobiaceae</taxon>
        <taxon>Desulfomicrobium</taxon>
    </lineage>
</organism>
<dbReference type="InterPro" id="IPR003787">
    <property type="entry name" value="Sulphur_relay_DsrE/F-like"/>
</dbReference>
<keyword evidence="2" id="KW-1185">Reference proteome</keyword>
<protein>
    <submittedName>
        <fullName evidence="1">Sulfur reduction protein DsrE</fullName>
    </submittedName>
</protein>
<dbReference type="SUPFAM" id="SSF75169">
    <property type="entry name" value="DsrEFH-like"/>
    <property type="match status" value="1"/>
</dbReference>
<dbReference type="AlphaFoldDB" id="A0A0X8JQS2"/>
<dbReference type="Pfam" id="PF02635">
    <property type="entry name" value="DsrE"/>
    <property type="match status" value="1"/>
</dbReference>
<dbReference type="PANTHER" id="PTHR34874:SF1">
    <property type="entry name" value="PROTEIN YCHN"/>
    <property type="match status" value="1"/>
</dbReference>
<evidence type="ECO:0000313" key="1">
    <source>
        <dbReference type="EMBL" id="AMD93254.1"/>
    </source>
</evidence>
<dbReference type="GO" id="GO:0005829">
    <property type="term" value="C:cytosol"/>
    <property type="evidence" value="ECO:0007669"/>
    <property type="project" value="TreeGrafter"/>
</dbReference>
<dbReference type="RefSeq" id="WP_066606368.1">
    <property type="nucleotide sequence ID" value="NZ_CP014230.1"/>
</dbReference>
<proteinExistence type="predicted"/>
<reference evidence="2" key="1">
    <citation type="submission" date="2016-02" db="EMBL/GenBank/DDBJ databases">
        <authorList>
            <person name="Holder M.E."/>
            <person name="Ajami N.J."/>
            <person name="Petrosino J.F."/>
        </authorList>
    </citation>
    <scope>NUCLEOTIDE SEQUENCE [LARGE SCALE GENOMIC DNA]</scope>
    <source>
        <strain evidence="2">DSM 12838</strain>
    </source>
</reference>
<dbReference type="PANTHER" id="PTHR34874">
    <property type="entry name" value="PROTEIN YCHN"/>
    <property type="match status" value="1"/>
</dbReference>
<dbReference type="InterPro" id="IPR027396">
    <property type="entry name" value="DsrEFH-like"/>
</dbReference>
<sequence>MKILIIFNREPYDNTDVTWNGLRLAGKLLEAGQTVRIFLMNDAVDMARDVCRPPEGYDQDLSQMLKDLIAEGVTVKVCGTCMARCGIYKNHPYFEGAEHSTMVALAEWVMDSDKVLTF</sequence>